<dbReference type="PANTHER" id="PTHR34957">
    <property type="entry name" value="NUCLEAR TRANSPORT FACTOR 2 (NTF2) FAMILY PROTEIN"/>
    <property type="match status" value="1"/>
</dbReference>
<dbReference type="InterPro" id="IPR001943">
    <property type="entry name" value="UVR_dom"/>
</dbReference>
<accession>A0A9Q1K325</accession>
<protein>
    <recommendedName>
        <fullName evidence="5">F-box protein SKIP8</fullName>
    </recommendedName>
</protein>
<dbReference type="EMBL" id="JAKOGI010000381">
    <property type="protein sequence ID" value="KAJ8435848.1"/>
    <property type="molecule type" value="Genomic_DNA"/>
</dbReference>
<feature type="domain" description="UVR" evidence="1">
    <location>
        <begin position="110"/>
        <end position="138"/>
    </location>
</feature>
<dbReference type="InterPro" id="IPR032710">
    <property type="entry name" value="NTF2-like_dom_sf"/>
</dbReference>
<dbReference type="Pfam" id="PF13474">
    <property type="entry name" value="SnoaL_3"/>
    <property type="match status" value="1"/>
</dbReference>
<dbReference type="Gene3D" id="3.10.450.50">
    <property type="match status" value="1"/>
</dbReference>
<evidence type="ECO:0008006" key="5">
    <source>
        <dbReference type="Google" id="ProtNLM"/>
    </source>
</evidence>
<evidence type="ECO:0000313" key="4">
    <source>
        <dbReference type="Proteomes" id="UP001153076"/>
    </source>
</evidence>
<name>A0A9Q1K325_9CARY</name>
<evidence type="ECO:0000259" key="1">
    <source>
        <dbReference type="Pfam" id="PF02151"/>
    </source>
</evidence>
<dbReference type="AlphaFoldDB" id="A0A9Q1K325"/>
<evidence type="ECO:0000259" key="2">
    <source>
        <dbReference type="Pfam" id="PF13474"/>
    </source>
</evidence>
<dbReference type="InterPro" id="IPR037401">
    <property type="entry name" value="SnoaL-like"/>
</dbReference>
<gene>
    <name evidence="3" type="ORF">Cgig2_029603</name>
</gene>
<evidence type="ECO:0000313" key="3">
    <source>
        <dbReference type="EMBL" id="KAJ8435848.1"/>
    </source>
</evidence>
<dbReference type="OrthoDB" id="2335338at2759"/>
<keyword evidence="4" id="KW-1185">Reference proteome</keyword>
<reference evidence="3" key="1">
    <citation type="submission" date="2022-04" db="EMBL/GenBank/DDBJ databases">
        <title>Carnegiea gigantea Genome sequencing and assembly v2.</title>
        <authorList>
            <person name="Copetti D."/>
            <person name="Sanderson M.J."/>
            <person name="Burquez A."/>
            <person name="Wojciechowski M.F."/>
        </authorList>
    </citation>
    <scope>NUCLEOTIDE SEQUENCE</scope>
    <source>
        <strain evidence="3">SGP5-SGP5p</strain>
        <tissue evidence="3">Aerial part</tissue>
    </source>
</reference>
<dbReference type="PANTHER" id="PTHR34957:SF1">
    <property type="entry name" value="NUCLEAR TRANSPORT FACTOR 2 (NTF2) FAMILY PROTEIN"/>
    <property type="match status" value="1"/>
</dbReference>
<dbReference type="SUPFAM" id="SSF54427">
    <property type="entry name" value="NTF2-like"/>
    <property type="match status" value="1"/>
</dbReference>
<organism evidence="3 4">
    <name type="scientific">Carnegiea gigantea</name>
    <dbReference type="NCBI Taxonomy" id="171969"/>
    <lineage>
        <taxon>Eukaryota</taxon>
        <taxon>Viridiplantae</taxon>
        <taxon>Streptophyta</taxon>
        <taxon>Embryophyta</taxon>
        <taxon>Tracheophyta</taxon>
        <taxon>Spermatophyta</taxon>
        <taxon>Magnoliopsida</taxon>
        <taxon>eudicotyledons</taxon>
        <taxon>Gunneridae</taxon>
        <taxon>Pentapetalae</taxon>
        <taxon>Caryophyllales</taxon>
        <taxon>Cactineae</taxon>
        <taxon>Cactaceae</taxon>
        <taxon>Cactoideae</taxon>
        <taxon>Echinocereeae</taxon>
        <taxon>Carnegiea</taxon>
    </lineage>
</organism>
<dbReference type="Pfam" id="PF02151">
    <property type="entry name" value="UVR"/>
    <property type="match status" value="1"/>
</dbReference>
<proteinExistence type="predicted"/>
<dbReference type="Proteomes" id="UP001153076">
    <property type="component" value="Unassembled WGS sequence"/>
</dbReference>
<sequence>MKPQCPAKVQSALTLSPLSLCYNENVCHVEESVHFGSSCVNCLTWLHCRTFSFWKRNDITLSVGVKFEANLRRSPIRRTSFSPLQPCKAISDESRSAVTGESILMNEQTLEWELQIAIEQENYAEAARIRDRIRVLHEDSEAAVLAANARFYNAFRTGDLSSMQNLWAKGDNVCCVHPGAGGISGYDLVMRSWEYVWVDYEFPLDIEIKDVRVHVSGDVGYVTCMELVRTKGRSWGRQFATNVFEKVTGQWLICIHHASPVDL</sequence>
<comment type="caution">
    <text evidence="3">The sequence shown here is derived from an EMBL/GenBank/DDBJ whole genome shotgun (WGS) entry which is preliminary data.</text>
</comment>
<feature type="domain" description="SnoaL-like" evidence="2">
    <location>
        <begin position="144"/>
        <end position="261"/>
    </location>
</feature>